<protein>
    <submittedName>
        <fullName evidence="7">Deleted in malignant brain tumors 1 protein</fullName>
    </submittedName>
</protein>
<dbReference type="EMBL" id="JH003834">
    <property type="protein sequence ID" value="EGW14564.1"/>
    <property type="molecule type" value="Genomic_DNA"/>
</dbReference>
<evidence type="ECO:0000313" key="8">
    <source>
        <dbReference type="Proteomes" id="UP000001075"/>
    </source>
</evidence>
<dbReference type="SMART" id="SM00202">
    <property type="entry name" value="SR"/>
    <property type="match status" value="3"/>
</dbReference>
<evidence type="ECO:0000256" key="3">
    <source>
        <dbReference type="ARBA" id="ARBA00023157"/>
    </source>
</evidence>
<evidence type="ECO:0000256" key="4">
    <source>
        <dbReference type="ARBA" id="ARBA00023180"/>
    </source>
</evidence>
<feature type="disulfide bond" evidence="5">
    <location>
        <begin position="260"/>
        <end position="324"/>
    </location>
</feature>
<dbReference type="GO" id="GO:0004252">
    <property type="term" value="F:serine-type endopeptidase activity"/>
    <property type="evidence" value="ECO:0007669"/>
    <property type="project" value="TreeGrafter"/>
</dbReference>
<evidence type="ECO:0000256" key="2">
    <source>
        <dbReference type="ARBA" id="ARBA00022737"/>
    </source>
</evidence>
<feature type="disulfide bond" evidence="5">
    <location>
        <begin position="199"/>
        <end position="209"/>
    </location>
</feature>
<organism evidence="7 8">
    <name type="scientific">Cricetulus griseus</name>
    <name type="common">Chinese hamster</name>
    <name type="synonym">Cricetulus barabensis griseus</name>
    <dbReference type="NCBI Taxonomy" id="10029"/>
    <lineage>
        <taxon>Eukaryota</taxon>
        <taxon>Metazoa</taxon>
        <taxon>Chordata</taxon>
        <taxon>Craniata</taxon>
        <taxon>Vertebrata</taxon>
        <taxon>Euteleostomi</taxon>
        <taxon>Mammalia</taxon>
        <taxon>Eutheria</taxon>
        <taxon>Euarchontoglires</taxon>
        <taxon>Glires</taxon>
        <taxon>Rodentia</taxon>
        <taxon>Myomorpha</taxon>
        <taxon>Muroidea</taxon>
        <taxon>Cricetidae</taxon>
        <taxon>Cricetinae</taxon>
        <taxon>Cricetulus</taxon>
    </lineage>
</organism>
<dbReference type="PANTHER" id="PTHR48071">
    <property type="entry name" value="SRCR DOMAIN-CONTAINING PROTEIN"/>
    <property type="match status" value="1"/>
</dbReference>
<feature type="disulfide bond" evidence="5">
    <location>
        <begin position="273"/>
        <end position="334"/>
    </location>
</feature>
<dbReference type="PANTHER" id="PTHR48071:SF24">
    <property type="entry name" value="DELETED IN MALIGNANT BRAIN TUMORS 1 PROTEIN-LIKE"/>
    <property type="match status" value="1"/>
</dbReference>
<dbReference type="GO" id="GO:0031638">
    <property type="term" value="P:zymogen activation"/>
    <property type="evidence" value="ECO:0007669"/>
    <property type="project" value="TreeGrafter"/>
</dbReference>
<evidence type="ECO:0000256" key="5">
    <source>
        <dbReference type="PROSITE-ProRule" id="PRU00196"/>
    </source>
</evidence>
<reference evidence="8" key="1">
    <citation type="journal article" date="2011" name="Nat. Biotechnol.">
        <title>The genomic sequence of the Chinese hamster ovary (CHO)-K1 cell line.</title>
        <authorList>
            <person name="Xu X."/>
            <person name="Nagarajan H."/>
            <person name="Lewis N.E."/>
            <person name="Pan S."/>
            <person name="Cai Z."/>
            <person name="Liu X."/>
            <person name="Chen W."/>
            <person name="Xie M."/>
            <person name="Wang W."/>
            <person name="Hammond S."/>
            <person name="Andersen M.R."/>
            <person name="Neff N."/>
            <person name="Passarelli B."/>
            <person name="Koh W."/>
            <person name="Fan H.C."/>
            <person name="Wang J."/>
            <person name="Gui Y."/>
            <person name="Lee K.H."/>
            <person name="Betenbaugh M.J."/>
            <person name="Quake S.R."/>
            <person name="Famili I."/>
            <person name="Palsson B.O."/>
            <person name="Wang J."/>
        </authorList>
    </citation>
    <scope>NUCLEOTIDE SEQUENCE [LARGE SCALE GENOMIC DNA]</scope>
    <source>
        <strain evidence="8">CHO K1 cell line</strain>
    </source>
</reference>
<keyword evidence="4" id="KW-0325">Glycoprotein</keyword>
<proteinExistence type="predicted"/>
<dbReference type="GlyGen" id="G3IL10">
    <property type="glycosylation" value="1 site"/>
</dbReference>
<dbReference type="PROSITE" id="PS50287">
    <property type="entry name" value="SRCR_2"/>
    <property type="match status" value="3"/>
</dbReference>
<dbReference type="Pfam" id="PF00530">
    <property type="entry name" value="SRCR"/>
    <property type="match status" value="3"/>
</dbReference>
<accession>G3IL10</accession>
<dbReference type="PRINTS" id="PR00258">
    <property type="entry name" value="SPERACTRCPTR"/>
</dbReference>
<feature type="disulfide bond" evidence="5">
    <location>
        <begin position="304"/>
        <end position="314"/>
    </location>
</feature>
<feature type="disulfide bond" evidence="5">
    <location>
        <begin position="94"/>
        <end position="104"/>
    </location>
</feature>
<dbReference type="AlphaFoldDB" id="G3IL10"/>
<feature type="domain" description="SRCR" evidence="6">
    <location>
        <begin position="235"/>
        <end position="335"/>
    </location>
</feature>
<dbReference type="STRING" id="10029.G3IL10"/>
<feature type="disulfide bond" evidence="5">
    <location>
        <begin position="168"/>
        <end position="229"/>
    </location>
</feature>
<keyword evidence="2" id="KW-0677">Repeat</keyword>
<dbReference type="GO" id="GO:0005886">
    <property type="term" value="C:plasma membrane"/>
    <property type="evidence" value="ECO:0007669"/>
    <property type="project" value="TreeGrafter"/>
</dbReference>
<dbReference type="InterPro" id="IPR001190">
    <property type="entry name" value="SRCR"/>
</dbReference>
<gene>
    <name evidence="7" type="ORF">I79_024567</name>
</gene>
<dbReference type="Proteomes" id="UP000001075">
    <property type="component" value="Unassembled WGS sequence"/>
</dbReference>
<dbReference type="InterPro" id="IPR036772">
    <property type="entry name" value="SRCR-like_dom_sf"/>
</dbReference>
<feature type="disulfide bond" evidence="5">
    <location>
        <begin position="155"/>
        <end position="219"/>
    </location>
</feature>
<name>G3IL10_CRIGR</name>
<dbReference type="InParanoid" id="G3IL10"/>
<evidence type="ECO:0000259" key="6">
    <source>
        <dbReference type="PROSITE" id="PS50287"/>
    </source>
</evidence>
<dbReference type="FunFam" id="3.10.250.10:FF:000003">
    <property type="entry name" value="Deleted in malignant brain tumors 1"/>
    <property type="match status" value="1"/>
</dbReference>
<evidence type="ECO:0000313" key="7">
    <source>
        <dbReference type="EMBL" id="EGW14564.1"/>
    </source>
</evidence>
<dbReference type="FunFam" id="3.10.250.10:FF:000006">
    <property type="entry name" value="neurotrypsin isoform X2"/>
    <property type="match status" value="2"/>
</dbReference>
<feature type="domain" description="SRCR" evidence="6">
    <location>
        <begin position="25"/>
        <end position="125"/>
    </location>
</feature>
<evidence type="ECO:0000256" key="1">
    <source>
        <dbReference type="ARBA" id="ARBA00022729"/>
    </source>
</evidence>
<feature type="disulfide bond" evidence="5">
    <location>
        <begin position="63"/>
        <end position="124"/>
    </location>
</feature>
<keyword evidence="3 5" id="KW-1015">Disulfide bond</keyword>
<sequence>MLGRPGASEAECPPEPTMGMPFTGFSLVEGSNRCSGRVEVYFEGVWGTVCDDLWDEKEAQVVCQQLGCGAAVSSLGEAHFGQGSGPILLDDVQCSGTEVSLGQCSHAGWFIHNCGHEEDIGVVCSDWPQLQLTNGSGRCSGRVEVFYHGQWGRVCDDQWDLHEATVVCRQLNCGRALEAPVQARFGDGPGEFLLDEMDCAGTESFLGLCPHAGWYLHNCGPGEDASVICEDWPQLQLTNGSGRCSGRVEVFYHGQWGRVCDDQWDLHEATVVCRQLNCGRALEAPVQARFGDGPGEFLLDEMDCAGTESFLGLCPHAGWYLHNCGPGEDASVICEGRSHLSLQQCIYSYQDCIYTNPFGAFVSTSAITN</sequence>
<feature type="disulfide bond" evidence="5">
    <location>
        <begin position="50"/>
        <end position="114"/>
    </location>
</feature>
<dbReference type="PROSITE" id="PS00420">
    <property type="entry name" value="SRCR_1"/>
    <property type="match status" value="1"/>
</dbReference>
<dbReference type="SUPFAM" id="SSF56487">
    <property type="entry name" value="SRCR-like"/>
    <property type="match status" value="3"/>
</dbReference>
<feature type="domain" description="SRCR" evidence="6">
    <location>
        <begin position="130"/>
        <end position="230"/>
    </location>
</feature>
<dbReference type="Gene3D" id="3.10.250.10">
    <property type="entry name" value="SRCR-like domain"/>
    <property type="match status" value="3"/>
</dbReference>
<keyword evidence="1" id="KW-0732">Signal</keyword>